<dbReference type="RefSeq" id="WP_204444809.1">
    <property type="nucleotide sequence ID" value="NZ_JACJKY010000004.1"/>
</dbReference>
<organism evidence="7 8">
    <name type="scientific">Merdimmobilis hominis</name>
    <dbReference type="NCBI Taxonomy" id="2897707"/>
    <lineage>
        <taxon>Bacteria</taxon>
        <taxon>Bacillati</taxon>
        <taxon>Bacillota</taxon>
        <taxon>Clostridia</taxon>
        <taxon>Eubacteriales</taxon>
        <taxon>Oscillospiraceae</taxon>
        <taxon>Merdimmobilis</taxon>
    </lineage>
</organism>
<dbReference type="GO" id="GO:0008761">
    <property type="term" value="F:UDP-N-acetylglucosamine 2-epimerase activity"/>
    <property type="evidence" value="ECO:0007669"/>
    <property type="project" value="UniProtKB-EC"/>
</dbReference>
<gene>
    <name evidence="7" type="primary">wecB</name>
    <name evidence="7" type="ORF">H6A12_03520</name>
</gene>
<dbReference type="InterPro" id="IPR029767">
    <property type="entry name" value="WecB-like"/>
</dbReference>
<evidence type="ECO:0000256" key="3">
    <source>
        <dbReference type="ARBA" id="ARBA00038858"/>
    </source>
</evidence>
<dbReference type="PANTHER" id="PTHR43174">
    <property type="entry name" value="UDP-N-ACETYLGLUCOSAMINE 2-EPIMERASE"/>
    <property type="match status" value="1"/>
</dbReference>
<comment type="similarity">
    <text evidence="2 5">Belongs to the UDP-N-acetylglucosamine 2-epimerase family.</text>
</comment>
<accession>A0A938X5A9</accession>
<dbReference type="EMBL" id="JACJKY010000004">
    <property type="protein sequence ID" value="MBM6920228.1"/>
    <property type="molecule type" value="Genomic_DNA"/>
</dbReference>
<dbReference type="Gene3D" id="3.40.50.2000">
    <property type="entry name" value="Glycogen Phosphorylase B"/>
    <property type="match status" value="2"/>
</dbReference>
<evidence type="ECO:0000313" key="7">
    <source>
        <dbReference type="EMBL" id="MBM6920228.1"/>
    </source>
</evidence>
<protein>
    <recommendedName>
        <fullName evidence="3">UDP-N-acetylglucosamine 2-epimerase (non-hydrolyzing)</fullName>
        <ecNumber evidence="3">5.1.3.14</ecNumber>
    </recommendedName>
    <alternativeName>
        <fullName evidence="4">UDP-GlcNAc-2-epimerase</fullName>
    </alternativeName>
</protein>
<keyword evidence="8" id="KW-1185">Reference proteome</keyword>
<dbReference type="FunFam" id="3.40.50.2000:FF:000043">
    <property type="entry name" value="UDP-N-acetylglucosamine 2-epimerase"/>
    <property type="match status" value="1"/>
</dbReference>
<dbReference type="EC" id="5.1.3.14" evidence="3"/>
<dbReference type="AlphaFoldDB" id="A0A938X5A9"/>
<reference evidence="7" key="1">
    <citation type="submission" date="2020-08" db="EMBL/GenBank/DDBJ databases">
        <authorList>
            <person name="Cejkova D."/>
            <person name="Kubasova T."/>
            <person name="Jahodarova E."/>
            <person name="Rychlik I."/>
        </authorList>
    </citation>
    <scope>NUCLEOTIDE SEQUENCE</scope>
    <source>
        <strain evidence="7">An559</strain>
    </source>
</reference>
<evidence type="ECO:0000256" key="2">
    <source>
        <dbReference type="ARBA" id="ARBA00038209"/>
    </source>
</evidence>
<dbReference type="CDD" id="cd03786">
    <property type="entry name" value="GTB_UDP-GlcNAc_2-Epimerase"/>
    <property type="match status" value="1"/>
</dbReference>
<reference evidence="7" key="2">
    <citation type="journal article" date="2021" name="Sci. Rep.">
        <title>The distribution of antibiotic resistance genes in chicken gut microbiota commensals.</title>
        <authorList>
            <person name="Juricova H."/>
            <person name="Matiasovicova J."/>
            <person name="Kubasova T."/>
            <person name="Cejkova D."/>
            <person name="Rychlik I."/>
        </authorList>
    </citation>
    <scope>NUCLEOTIDE SEQUENCE</scope>
    <source>
        <strain evidence="7">An559</strain>
    </source>
</reference>
<dbReference type="NCBIfam" id="TIGR00236">
    <property type="entry name" value="wecB"/>
    <property type="match status" value="1"/>
</dbReference>
<dbReference type="PANTHER" id="PTHR43174:SF2">
    <property type="entry name" value="UDP-N-ACETYLGLUCOSAMINE 2-EPIMERASE"/>
    <property type="match status" value="1"/>
</dbReference>
<dbReference type="Pfam" id="PF02350">
    <property type="entry name" value="Epimerase_2"/>
    <property type="match status" value="1"/>
</dbReference>
<evidence type="ECO:0000256" key="5">
    <source>
        <dbReference type="RuleBase" id="RU003513"/>
    </source>
</evidence>
<feature type="domain" description="UDP-N-acetylglucosamine 2-epimerase" evidence="6">
    <location>
        <begin position="24"/>
        <end position="362"/>
    </location>
</feature>
<dbReference type="SUPFAM" id="SSF53756">
    <property type="entry name" value="UDP-Glycosyltransferase/glycogen phosphorylase"/>
    <property type="match status" value="1"/>
</dbReference>
<proteinExistence type="inferred from homology"/>
<name>A0A938X5A9_9FIRM</name>
<comment type="caution">
    <text evidence="7">The sequence shown here is derived from an EMBL/GenBank/DDBJ whole genome shotgun (WGS) entry which is preliminary data.</text>
</comment>
<evidence type="ECO:0000256" key="4">
    <source>
        <dbReference type="ARBA" id="ARBA00079400"/>
    </source>
</evidence>
<dbReference type="Proteomes" id="UP000774750">
    <property type="component" value="Unassembled WGS sequence"/>
</dbReference>
<evidence type="ECO:0000259" key="6">
    <source>
        <dbReference type="Pfam" id="PF02350"/>
    </source>
</evidence>
<keyword evidence="1 5" id="KW-0413">Isomerase</keyword>
<evidence type="ECO:0000313" key="8">
    <source>
        <dbReference type="Proteomes" id="UP000774750"/>
    </source>
</evidence>
<dbReference type="InterPro" id="IPR003331">
    <property type="entry name" value="UDP_GlcNAc_Epimerase_2_dom"/>
</dbReference>
<evidence type="ECO:0000256" key="1">
    <source>
        <dbReference type="ARBA" id="ARBA00023235"/>
    </source>
</evidence>
<sequence length="366" mass="41603">MKKVMLVFGTRPEAIKMCPLVNELKKHEDEFDVKVCVTGQHRQMLDQVLNAFNVHPDYDLSIMKEKQTLFDVTTSILNKIKEILETEKPDIVLVHGDTSTTFVTALACFYLQIPVGHVEAGLRTYNVKSPFPEEFNRQAVGIIADFNFAPTEKSKENLVREGKNPETIYVTGNTAIDALKTTVKADYTHPELEWAQDSKLIMITAHRRENLGEPMHHMFRAIRRIIEEHKDVKAIYPIHMNPVVREAAKQELGGCDRIHIIEPLDVLDFHNFLNQSYLILTDSGGIQEEAPSLGKPVLVMRDTTERPEGIKAGTLKLVGTKEEDIYTNFDELLKNDQLYNRMSQASNPYGDGTACHQIYEVLHTCL</sequence>